<dbReference type="Proteomes" id="UP000177579">
    <property type="component" value="Unassembled WGS sequence"/>
</dbReference>
<proteinExistence type="predicted"/>
<evidence type="ECO:0000313" key="1">
    <source>
        <dbReference type="EMBL" id="OGF41020.1"/>
    </source>
</evidence>
<accession>A0A1F5TQ27</accession>
<protein>
    <submittedName>
        <fullName evidence="1">Uncharacterized protein</fullName>
    </submittedName>
</protein>
<sequence>MYRTLMNQRNFDFVARAVACLVDEVGVKGDDENFWICYGSFVLNQQTVESDLDLLCIHTLPTTVRRIQSSFEGYPVTIYSLNRNDFVSDGRQKIFGGYFGGKVLNPHVMFLASQKDMDVIAEVGGAFIGPFSGAMAERKGRTVATDTNLVADSVLARFHLCPWYRSYFLRYYTSSNFQQLWERMTEVMTSFFLKAGIVIQDGNKFRYQYTFSDEELHESTLASVARFWSLGSSLHSGMPDFPAFYMQKAEQYVKDNSLENRLEEMIHFLQVQSD</sequence>
<comment type="caution">
    <text evidence="1">The sequence shown here is derived from an EMBL/GenBank/DDBJ whole genome shotgun (WGS) entry which is preliminary data.</text>
</comment>
<evidence type="ECO:0000313" key="2">
    <source>
        <dbReference type="Proteomes" id="UP000177579"/>
    </source>
</evidence>
<dbReference type="EMBL" id="MFGO01000015">
    <property type="protein sequence ID" value="OGF41020.1"/>
    <property type="molecule type" value="Genomic_DNA"/>
</dbReference>
<reference evidence="1 2" key="1">
    <citation type="journal article" date="2016" name="Nat. Commun.">
        <title>Thousands of microbial genomes shed light on interconnected biogeochemical processes in an aquifer system.</title>
        <authorList>
            <person name="Anantharaman K."/>
            <person name="Brown C.T."/>
            <person name="Hug L.A."/>
            <person name="Sharon I."/>
            <person name="Castelle C.J."/>
            <person name="Probst A.J."/>
            <person name="Thomas B.C."/>
            <person name="Singh A."/>
            <person name="Wilkins M.J."/>
            <person name="Karaoz U."/>
            <person name="Brodie E.L."/>
            <person name="Williams K.H."/>
            <person name="Hubbard S.S."/>
            <person name="Banfield J.F."/>
        </authorList>
    </citation>
    <scope>NUCLEOTIDE SEQUENCE [LARGE SCALE GENOMIC DNA]</scope>
</reference>
<dbReference type="AlphaFoldDB" id="A0A1F5TQ27"/>
<organism evidence="1 2">
    <name type="scientific">Candidatus Falkowbacteria bacterium RIFOXYD2_FULL_34_120</name>
    <dbReference type="NCBI Taxonomy" id="1798007"/>
    <lineage>
        <taxon>Bacteria</taxon>
        <taxon>Candidatus Falkowiibacteriota</taxon>
    </lineage>
</organism>
<name>A0A1F5TQ27_9BACT</name>
<gene>
    <name evidence="1" type="ORF">A2531_03635</name>
</gene>